<keyword evidence="3" id="KW-1185">Reference proteome</keyword>
<dbReference type="EMBL" id="JAPDRK010000019">
    <property type="protein sequence ID" value="KAJ9604295.1"/>
    <property type="molecule type" value="Genomic_DNA"/>
</dbReference>
<dbReference type="Proteomes" id="UP001172673">
    <property type="component" value="Unassembled WGS sequence"/>
</dbReference>
<reference evidence="2" key="1">
    <citation type="submission" date="2022-10" db="EMBL/GenBank/DDBJ databases">
        <title>Culturing micro-colonial fungi from biological soil crusts in the Mojave desert and describing Neophaeococcomyces mojavensis, and introducing the new genera and species Taxawa tesnikishii.</title>
        <authorList>
            <person name="Kurbessoian T."/>
            <person name="Stajich J.E."/>
        </authorList>
    </citation>
    <scope>NUCLEOTIDE SEQUENCE</scope>
    <source>
        <strain evidence="2">TK_41</strain>
    </source>
</reference>
<evidence type="ECO:0000256" key="1">
    <source>
        <dbReference type="SAM" id="SignalP"/>
    </source>
</evidence>
<protein>
    <submittedName>
        <fullName evidence="2">Uncharacterized protein</fullName>
    </submittedName>
</protein>
<feature type="chain" id="PRO_5041205365" evidence="1">
    <location>
        <begin position="20"/>
        <end position="147"/>
    </location>
</feature>
<evidence type="ECO:0000313" key="2">
    <source>
        <dbReference type="EMBL" id="KAJ9604295.1"/>
    </source>
</evidence>
<accession>A0AA39CDG5</accession>
<sequence length="147" mass="15740">MHTISTLFAVLSVFGAGYALNGCAYDDSRLFTEIDATLVLDAVKNADPEALFCNVPRNGGQFLGNPIQIGEGEGARVCLLNNDQINTVDAFNKDVVKGLLFNIETCCTVRTPDDNAFCYPVFAELLPEGSGINIFVDLIPAREGGCS</sequence>
<comment type="caution">
    <text evidence="2">The sequence shown here is derived from an EMBL/GenBank/DDBJ whole genome shotgun (WGS) entry which is preliminary data.</text>
</comment>
<dbReference type="AlphaFoldDB" id="A0AA39CDG5"/>
<keyword evidence="1" id="KW-0732">Signal</keyword>
<organism evidence="2 3">
    <name type="scientific">Cladophialophora chaetospira</name>
    <dbReference type="NCBI Taxonomy" id="386627"/>
    <lineage>
        <taxon>Eukaryota</taxon>
        <taxon>Fungi</taxon>
        <taxon>Dikarya</taxon>
        <taxon>Ascomycota</taxon>
        <taxon>Pezizomycotina</taxon>
        <taxon>Eurotiomycetes</taxon>
        <taxon>Chaetothyriomycetidae</taxon>
        <taxon>Chaetothyriales</taxon>
        <taxon>Herpotrichiellaceae</taxon>
        <taxon>Cladophialophora</taxon>
    </lineage>
</organism>
<name>A0AA39CDG5_9EURO</name>
<gene>
    <name evidence="2" type="ORF">H2200_011129</name>
</gene>
<feature type="signal peptide" evidence="1">
    <location>
        <begin position="1"/>
        <end position="19"/>
    </location>
</feature>
<proteinExistence type="predicted"/>
<evidence type="ECO:0000313" key="3">
    <source>
        <dbReference type="Proteomes" id="UP001172673"/>
    </source>
</evidence>